<evidence type="ECO:0000256" key="1">
    <source>
        <dbReference type="SAM" id="MobiDB-lite"/>
    </source>
</evidence>
<comment type="caution">
    <text evidence="2">The sequence shown here is derived from an EMBL/GenBank/DDBJ whole genome shotgun (WGS) entry which is preliminary data.</text>
</comment>
<reference evidence="2 3" key="1">
    <citation type="submission" date="2019-08" db="EMBL/GenBank/DDBJ databases">
        <title>Whole genome of Aphis craccivora.</title>
        <authorList>
            <person name="Voronova N.V."/>
            <person name="Shulinski R.S."/>
            <person name="Bandarenka Y.V."/>
            <person name="Zhorov D.G."/>
            <person name="Warner D."/>
        </authorList>
    </citation>
    <scope>NUCLEOTIDE SEQUENCE [LARGE SCALE GENOMIC DNA]</scope>
    <source>
        <strain evidence="2">180601</strain>
        <tissue evidence="2">Whole Body</tissue>
    </source>
</reference>
<dbReference type="EMBL" id="VUJU01012196">
    <property type="protein sequence ID" value="KAF0708399.1"/>
    <property type="molecule type" value="Genomic_DNA"/>
</dbReference>
<evidence type="ECO:0000313" key="2">
    <source>
        <dbReference type="EMBL" id="KAF0708399.1"/>
    </source>
</evidence>
<accession>A0A6G0VTA0</accession>
<evidence type="ECO:0000313" key="3">
    <source>
        <dbReference type="Proteomes" id="UP000478052"/>
    </source>
</evidence>
<name>A0A6G0VTA0_APHCR</name>
<keyword evidence="3" id="KW-1185">Reference proteome</keyword>
<dbReference type="Proteomes" id="UP000478052">
    <property type="component" value="Unassembled WGS sequence"/>
</dbReference>
<dbReference type="AlphaFoldDB" id="A0A6G0VTA0"/>
<proteinExistence type="predicted"/>
<protein>
    <submittedName>
        <fullName evidence="2">Myb/SANT-like DNA-binding domain-containing protein 3</fullName>
    </submittedName>
</protein>
<dbReference type="OrthoDB" id="6628214at2759"/>
<keyword evidence="2" id="KW-0238">DNA-binding</keyword>
<gene>
    <name evidence="2" type="ORF">FWK35_00029429</name>
</gene>
<feature type="non-terminal residue" evidence="2">
    <location>
        <position position="1"/>
    </location>
</feature>
<dbReference type="GO" id="GO:0003677">
    <property type="term" value="F:DNA binding"/>
    <property type="evidence" value="ECO:0007669"/>
    <property type="project" value="UniProtKB-KW"/>
</dbReference>
<feature type="compositionally biased region" description="Polar residues" evidence="1">
    <location>
        <begin position="99"/>
        <end position="111"/>
    </location>
</feature>
<feature type="region of interest" description="Disordered" evidence="1">
    <location>
        <begin position="99"/>
        <end position="125"/>
    </location>
</feature>
<organism evidence="2 3">
    <name type="scientific">Aphis craccivora</name>
    <name type="common">Cowpea aphid</name>
    <dbReference type="NCBI Taxonomy" id="307492"/>
    <lineage>
        <taxon>Eukaryota</taxon>
        <taxon>Metazoa</taxon>
        <taxon>Ecdysozoa</taxon>
        <taxon>Arthropoda</taxon>
        <taxon>Hexapoda</taxon>
        <taxon>Insecta</taxon>
        <taxon>Pterygota</taxon>
        <taxon>Neoptera</taxon>
        <taxon>Paraneoptera</taxon>
        <taxon>Hemiptera</taxon>
        <taxon>Sternorrhyncha</taxon>
        <taxon>Aphidomorpha</taxon>
        <taxon>Aphidoidea</taxon>
        <taxon>Aphididae</taxon>
        <taxon>Aphidini</taxon>
        <taxon>Aphis</taxon>
        <taxon>Aphis</taxon>
    </lineage>
</organism>
<sequence length="213" mass="24581">RDIYKTGGGQSQIHSSTINNKIIGMMGNRFESVESPYDCDGDFPIYTDDQCIEIFDECSPVEYSYLGPNDMEVNALEPISLKFDDVVDDQHEAYENITSHKQSTQKAIETSTPREKFPKSSTTRVPPKKVYENLNELANKQLSSYNLKESFINDNNNLKRKQSDIKLEILEIEKIVAIEKLKGERDNYISQAKQNKLKEEILEYELKKKLKEL</sequence>